<proteinExistence type="predicted"/>
<dbReference type="AlphaFoldDB" id="A0A914DCE9"/>
<evidence type="ECO:0000313" key="3">
    <source>
        <dbReference type="WBParaSite" id="ACRNAN_scaffold23266.g31749.t1"/>
    </source>
</evidence>
<dbReference type="WBParaSite" id="ACRNAN_scaffold23266.g31749.t1">
    <property type="protein sequence ID" value="ACRNAN_scaffold23266.g31749.t1"/>
    <property type="gene ID" value="ACRNAN_scaffold23266.g31749"/>
</dbReference>
<keyword evidence="2" id="KW-1185">Reference proteome</keyword>
<evidence type="ECO:0000313" key="2">
    <source>
        <dbReference type="Proteomes" id="UP000887540"/>
    </source>
</evidence>
<sequence length="132" mass="14446">SLPGSLNSTCARHQIPHLVAASTEMEEPNKAIKTVQLDESVSVQHLAQLMPLLKLADSHASFIPQHYPPFQQPAPTLCPTLTQPVLENPDKNPIPMCTPLCLLPVITIKRKRQPVNHNPSSSSNKTGLKTFS</sequence>
<evidence type="ECO:0000256" key="1">
    <source>
        <dbReference type="SAM" id="MobiDB-lite"/>
    </source>
</evidence>
<dbReference type="Proteomes" id="UP000887540">
    <property type="component" value="Unplaced"/>
</dbReference>
<feature type="compositionally biased region" description="Polar residues" evidence="1">
    <location>
        <begin position="115"/>
        <end position="132"/>
    </location>
</feature>
<name>A0A914DCE9_9BILA</name>
<reference evidence="3" key="1">
    <citation type="submission" date="2022-11" db="UniProtKB">
        <authorList>
            <consortium name="WormBaseParasite"/>
        </authorList>
    </citation>
    <scope>IDENTIFICATION</scope>
</reference>
<accession>A0A914DCE9</accession>
<organism evidence="2 3">
    <name type="scientific">Acrobeloides nanus</name>
    <dbReference type="NCBI Taxonomy" id="290746"/>
    <lineage>
        <taxon>Eukaryota</taxon>
        <taxon>Metazoa</taxon>
        <taxon>Ecdysozoa</taxon>
        <taxon>Nematoda</taxon>
        <taxon>Chromadorea</taxon>
        <taxon>Rhabditida</taxon>
        <taxon>Tylenchina</taxon>
        <taxon>Cephalobomorpha</taxon>
        <taxon>Cephaloboidea</taxon>
        <taxon>Cephalobidae</taxon>
        <taxon>Acrobeloides</taxon>
    </lineage>
</organism>
<protein>
    <submittedName>
        <fullName evidence="3">Uncharacterized protein</fullName>
    </submittedName>
</protein>
<feature type="region of interest" description="Disordered" evidence="1">
    <location>
        <begin position="112"/>
        <end position="132"/>
    </location>
</feature>